<dbReference type="InterPro" id="IPR006016">
    <property type="entry name" value="UspA"/>
</dbReference>
<dbReference type="Proteomes" id="UP001595698">
    <property type="component" value="Unassembled WGS sequence"/>
</dbReference>
<dbReference type="InterPro" id="IPR014729">
    <property type="entry name" value="Rossmann-like_a/b/a_fold"/>
</dbReference>
<keyword evidence="4" id="KW-1185">Reference proteome</keyword>
<gene>
    <name evidence="3" type="ORF">ACFOYY_39625</name>
</gene>
<dbReference type="RefSeq" id="WP_352013403.1">
    <property type="nucleotide sequence ID" value="NZ_JBHSBC010000053.1"/>
</dbReference>
<proteinExistence type="inferred from homology"/>
<evidence type="ECO:0000313" key="4">
    <source>
        <dbReference type="Proteomes" id="UP001595698"/>
    </source>
</evidence>
<dbReference type="InterPro" id="IPR006015">
    <property type="entry name" value="Universal_stress_UspA"/>
</dbReference>
<dbReference type="Gene3D" id="3.40.50.620">
    <property type="entry name" value="HUPs"/>
    <property type="match status" value="2"/>
</dbReference>
<reference evidence="4" key="1">
    <citation type="journal article" date="2019" name="Int. J. Syst. Evol. Microbiol.">
        <title>The Global Catalogue of Microorganisms (GCM) 10K type strain sequencing project: providing services to taxonomists for standard genome sequencing and annotation.</title>
        <authorList>
            <consortium name="The Broad Institute Genomics Platform"/>
            <consortium name="The Broad Institute Genome Sequencing Center for Infectious Disease"/>
            <person name="Wu L."/>
            <person name="Ma J."/>
        </authorList>
    </citation>
    <scope>NUCLEOTIDE SEQUENCE [LARGE SCALE GENOMIC DNA]</scope>
    <source>
        <strain evidence="4">TBRC 7912</strain>
    </source>
</reference>
<comment type="caution">
    <text evidence="3">The sequence shown here is derived from an EMBL/GenBank/DDBJ whole genome shotgun (WGS) entry which is preliminary data.</text>
</comment>
<organism evidence="3 4">
    <name type="scientific">Streptosporangium jomthongense</name>
    <dbReference type="NCBI Taxonomy" id="1193683"/>
    <lineage>
        <taxon>Bacteria</taxon>
        <taxon>Bacillati</taxon>
        <taxon>Actinomycetota</taxon>
        <taxon>Actinomycetes</taxon>
        <taxon>Streptosporangiales</taxon>
        <taxon>Streptosporangiaceae</taxon>
        <taxon>Streptosporangium</taxon>
    </lineage>
</organism>
<protein>
    <submittedName>
        <fullName evidence="3">Universal stress protein</fullName>
    </submittedName>
</protein>
<dbReference type="PANTHER" id="PTHR46268">
    <property type="entry name" value="STRESS RESPONSE PROTEIN NHAX"/>
    <property type="match status" value="1"/>
</dbReference>
<feature type="domain" description="UspA" evidence="2">
    <location>
        <begin position="10"/>
        <end position="146"/>
    </location>
</feature>
<evidence type="ECO:0000256" key="1">
    <source>
        <dbReference type="ARBA" id="ARBA00008791"/>
    </source>
</evidence>
<dbReference type="Pfam" id="PF00582">
    <property type="entry name" value="Usp"/>
    <property type="match status" value="2"/>
</dbReference>
<evidence type="ECO:0000313" key="3">
    <source>
        <dbReference type="EMBL" id="MFC3986295.1"/>
    </source>
</evidence>
<sequence>MTDFPARGTRDVVVAADGSAGAKDAVAWAADDAFRRHVPLRIVHVVERGPYDIPRFSTLEWPGPLVLSGRKILEEAEREARERQPSVEVGTELIEGDLVRSLTEQAAGAVEIVLGSRGLGGFTGALLGSVSTRVAVHAHGPVVVVHPGGGARREVVVGVDDDPHCEPALAFAFEQAALRGGPLRAVHAWQLPVHAFAPEIVYDMDEIRRAQFRVVKDRVGAWQEKFPEVTVLEDVQSAHPVDALVDASATADLVVVGSHGRRAVAAALLGSVSRGVLHHARCPVAVVRS</sequence>
<evidence type="ECO:0000259" key="2">
    <source>
        <dbReference type="Pfam" id="PF00582"/>
    </source>
</evidence>
<dbReference type="PANTHER" id="PTHR46268:SF6">
    <property type="entry name" value="UNIVERSAL STRESS PROTEIN UP12"/>
    <property type="match status" value="1"/>
</dbReference>
<dbReference type="PRINTS" id="PR01438">
    <property type="entry name" value="UNVRSLSTRESS"/>
</dbReference>
<dbReference type="EMBL" id="JBHSBC010000053">
    <property type="protein sequence ID" value="MFC3986295.1"/>
    <property type="molecule type" value="Genomic_DNA"/>
</dbReference>
<accession>A0ABV8FE82</accession>
<feature type="domain" description="UspA" evidence="2">
    <location>
        <begin position="153"/>
        <end position="288"/>
    </location>
</feature>
<comment type="similarity">
    <text evidence="1">Belongs to the universal stress protein A family.</text>
</comment>
<dbReference type="SUPFAM" id="SSF52402">
    <property type="entry name" value="Adenine nucleotide alpha hydrolases-like"/>
    <property type="match status" value="2"/>
</dbReference>
<name>A0ABV8FE82_9ACTN</name>